<feature type="domain" description="SH3" evidence="4">
    <location>
        <begin position="441"/>
        <end position="500"/>
    </location>
</feature>
<dbReference type="InterPro" id="IPR027267">
    <property type="entry name" value="AH/BAR_dom_sf"/>
</dbReference>
<dbReference type="AlphaFoldDB" id="A0A075AMK1"/>
<dbReference type="SUPFAM" id="SSF50044">
    <property type="entry name" value="SH3-domain"/>
    <property type="match status" value="2"/>
</dbReference>
<dbReference type="InterPro" id="IPR036028">
    <property type="entry name" value="SH3-like_dom_sf"/>
</dbReference>
<organism evidence="5 6">
    <name type="scientific">Rozella allomycis (strain CSF55)</name>
    <dbReference type="NCBI Taxonomy" id="988480"/>
    <lineage>
        <taxon>Eukaryota</taxon>
        <taxon>Fungi</taxon>
        <taxon>Fungi incertae sedis</taxon>
        <taxon>Cryptomycota</taxon>
        <taxon>Cryptomycota incertae sedis</taxon>
        <taxon>Rozella</taxon>
    </lineage>
</organism>
<evidence type="ECO:0000256" key="1">
    <source>
        <dbReference type="ARBA" id="ARBA00022443"/>
    </source>
</evidence>
<dbReference type="GO" id="GO:0030036">
    <property type="term" value="P:actin cytoskeleton organization"/>
    <property type="evidence" value="ECO:0007669"/>
    <property type="project" value="UniProtKB-ARBA"/>
</dbReference>
<dbReference type="OrthoDB" id="8783038at2759"/>
<dbReference type="SMART" id="SM00326">
    <property type="entry name" value="SH3"/>
    <property type="match status" value="2"/>
</dbReference>
<dbReference type="SUPFAM" id="SSF57889">
    <property type="entry name" value="Cysteine-rich domain"/>
    <property type="match status" value="1"/>
</dbReference>
<dbReference type="Proteomes" id="UP000030755">
    <property type="component" value="Unassembled WGS sequence"/>
</dbReference>
<dbReference type="InterPro" id="IPR057870">
    <property type="entry name" value="HR1_TOCA"/>
</dbReference>
<reference evidence="5 6" key="1">
    <citation type="journal article" date="2013" name="Curr. Biol.">
        <title>Shared signatures of parasitism and phylogenomics unite Cryptomycota and microsporidia.</title>
        <authorList>
            <person name="James T.Y."/>
            <person name="Pelin A."/>
            <person name="Bonen L."/>
            <person name="Ahrendt S."/>
            <person name="Sain D."/>
            <person name="Corradi N."/>
            <person name="Stajich J.E."/>
        </authorList>
    </citation>
    <scope>NUCLEOTIDE SEQUENCE [LARGE SCALE GENOMIC DNA]</scope>
    <source>
        <strain evidence="5 6">CSF55</strain>
    </source>
</reference>
<feature type="domain" description="SH3" evidence="4">
    <location>
        <begin position="514"/>
        <end position="573"/>
    </location>
</feature>
<evidence type="ECO:0000313" key="6">
    <source>
        <dbReference type="Proteomes" id="UP000030755"/>
    </source>
</evidence>
<evidence type="ECO:0000256" key="3">
    <source>
        <dbReference type="PROSITE-ProRule" id="PRU00192"/>
    </source>
</evidence>
<dbReference type="PRINTS" id="PR00452">
    <property type="entry name" value="SH3DOMAIN"/>
</dbReference>
<keyword evidence="6" id="KW-1185">Reference proteome</keyword>
<protein>
    <recommendedName>
        <fullName evidence="4">SH3 domain-containing protein</fullName>
    </recommendedName>
</protein>
<dbReference type="Pfam" id="PF25610">
    <property type="entry name" value="HR1_TOCA"/>
    <property type="match status" value="1"/>
</dbReference>
<dbReference type="PANTHER" id="PTHR15735">
    <property type="entry name" value="FCH AND DOUBLE SH3 DOMAINS PROTEIN"/>
    <property type="match status" value="1"/>
</dbReference>
<sequence>MINVSETLRNLDSSLGGNISLINDYRDFFREKINLDKEYGLKLQALSKKHISKAEKTGNSSKFDHVWLEILRENENLGGRFLEYSKKEKHQVNKALKAAVGKLEALRKKQQVFSVQVYHEKDQFFRNCDKLRTIYQTKCLSLDAARQKYEKCPDDKQMPKLKRLWQNEVAFYNNAKNDYFLSIEKANTFLSKLENEDRNKEVKRIFKKSCELNKDIFEVSKSESVSENIDSMDCTIDINKLYESVKVEISVSITAPLFVSEEKFDDQPGLVLDTRSKTYLVNRLIKDQEIFKAKTKNIEFKQNELEGLFKLLSTYTDNPQLGNIDSVQDSIQEIQRNLISMKLELSPLIKEMELIKDVLDDGDEKYIGRHTFRASSFAIAATCSVCGTSIWGMSRQAGLSCTIPLDVIEEGIETMDLDRCLTPGPDQNGARNDVTISQLRNENEVGVVIYPYKAQEEDELSISEGDHVEILAADSNGWTKVMLNNKEGLIPTSYFQRQDDENTFGRHGISLTLRKPEKVNALFDYEAKNEEELSFSQGDTIKLFKVGADGWSEGSFQNRYGLFPSNYVTKPISILEK</sequence>
<gene>
    <name evidence="5" type="ORF">O9G_005046</name>
</gene>
<dbReference type="Gene3D" id="2.30.30.40">
    <property type="entry name" value="SH3 Domains"/>
    <property type="match status" value="2"/>
</dbReference>
<dbReference type="SUPFAM" id="SSF103657">
    <property type="entry name" value="BAR/IMD domain-like"/>
    <property type="match status" value="1"/>
</dbReference>
<dbReference type="Pfam" id="PF14604">
    <property type="entry name" value="SH3_9"/>
    <property type="match status" value="1"/>
</dbReference>
<evidence type="ECO:0000313" key="5">
    <source>
        <dbReference type="EMBL" id="EPZ30879.1"/>
    </source>
</evidence>
<dbReference type="HOGENOM" id="CLU_472635_0_0_1"/>
<dbReference type="Gene3D" id="1.20.1270.60">
    <property type="entry name" value="Arfaptin homology (AH) domain/BAR domain"/>
    <property type="match status" value="1"/>
</dbReference>
<keyword evidence="2" id="KW-0175">Coiled coil</keyword>
<dbReference type="InterPro" id="IPR001452">
    <property type="entry name" value="SH3_domain"/>
</dbReference>
<dbReference type="GO" id="GO:0030833">
    <property type="term" value="P:regulation of actin filament polymerization"/>
    <property type="evidence" value="ECO:0007669"/>
    <property type="project" value="TreeGrafter"/>
</dbReference>
<dbReference type="InterPro" id="IPR046349">
    <property type="entry name" value="C1-like_sf"/>
</dbReference>
<dbReference type="STRING" id="988480.A0A075AMK1"/>
<dbReference type="PANTHER" id="PTHR15735:SF21">
    <property type="entry name" value="PROTEIN NERVOUS WRECK"/>
    <property type="match status" value="1"/>
</dbReference>
<proteinExistence type="predicted"/>
<evidence type="ECO:0000256" key="2">
    <source>
        <dbReference type="ARBA" id="ARBA00023054"/>
    </source>
</evidence>
<keyword evidence="1 3" id="KW-0728">SH3 domain</keyword>
<dbReference type="GO" id="GO:0030864">
    <property type="term" value="C:cortical actin cytoskeleton"/>
    <property type="evidence" value="ECO:0007669"/>
    <property type="project" value="UniProtKB-ARBA"/>
</dbReference>
<dbReference type="Pfam" id="PF00611">
    <property type="entry name" value="FCH"/>
    <property type="match status" value="1"/>
</dbReference>
<dbReference type="InterPro" id="IPR001060">
    <property type="entry name" value="FCH_dom"/>
</dbReference>
<dbReference type="Gene3D" id="6.10.140.470">
    <property type="match status" value="1"/>
</dbReference>
<dbReference type="EMBL" id="KE561362">
    <property type="protein sequence ID" value="EPZ30879.1"/>
    <property type="molecule type" value="Genomic_DNA"/>
</dbReference>
<dbReference type="PROSITE" id="PS50002">
    <property type="entry name" value="SH3"/>
    <property type="match status" value="2"/>
</dbReference>
<dbReference type="Pfam" id="PF00018">
    <property type="entry name" value="SH3_1"/>
    <property type="match status" value="1"/>
</dbReference>
<dbReference type="PRINTS" id="PR00499">
    <property type="entry name" value="P67PHOX"/>
</dbReference>
<evidence type="ECO:0000259" key="4">
    <source>
        <dbReference type="PROSITE" id="PS50002"/>
    </source>
</evidence>
<name>A0A075AMK1_ROZAC</name>
<dbReference type="Gene3D" id="3.30.60.20">
    <property type="match status" value="1"/>
</dbReference>
<accession>A0A075AMK1</accession>